<evidence type="ECO:0000313" key="1">
    <source>
        <dbReference type="EMBL" id="PNX63381.1"/>
    </source>
</evidence>
<sequence>MENLAATIAKEIKEMENGYVSHSPILEGTGACNER</sequence>
<proteinExistence type="predicted"/>
<name>A0A2K3KAQ5_TRIPR</name>
<organism evidence="1 2">
    <name type="scientific">Trifolium pratense</name>
    <name type="common">Red clover</name>
    <dbReference type="NCBI Taxonomy" id="57577"/>
    <lineage>
        <taxon>Eukaryota</taxon>
        <taxon>Viridiplantae</taxon>
        <taxon>Streptophyta</taxon>
        <taxon>Embryophyta</taxon>
        <taxon>Tracheophyta</taxon>
        <taxon>Spermatophyta</taxon>
        <taxon>Magnoliopsida</taxon>
        <taxon>eudicotyledons</taxon>
        <taxon>Gunneridae</taxon>
        <taxon>Pentapetalae</taxon>
        <taxon>rosids</taxon>
        <taxon>fabids</taxon>
        <taxon>Fabales</taxon>
        <taxon>Fabaceae</taxon>
        <taxon>Papilionoideae</taxon>
        <taxon>50 kb inversion clade</taxon>
        <taxon>NPAAA clade</taxon>
        <taxon>Hologalegina</taxon>
        <taxon>IRL clade</taxon>
        <taxon>Trifolieae</taxon>
        <taxon>Trifolium</taxon>
    </lineage>
</organism>
<dbReference type="Proteomes" id="UP000236291">
    <property type="component" value="Unassembled WGS sequence"/>
</dbReference>
<evidence type="ECO:0000313" key="2">
    <source>
        <dbReference type="Proteomes" id="UP000236291"/>
    </source>
</evidence>
<protein>
    <submittedName>
        <fullName evidence="1">Uncharacterized protein</fullName>
    </submittedName>
</protein>
<accession>A0A2K3KAQ5</accession>
<reference evidence="1 2" key="1">
    <citation type="journal article" date="2014" name="Am. J. Bot.">
        <title>Genome assembly and annotation for red clover (Trifolium pratense; Fabaceae).</title>
        <authorList>
            <person name="Istvanek J."/>
            <person name="Jaros M."/>
            <person name="Krenek A."/>
            <person name="Repkova J."/>
        </authorList>
    </citation>
    <scope>NUCLEOTIDE SEQUENCE [LARGE SCALE GENOMIC DNA]</scope>
    <source>
        <strain evidence="2">cv. Tatra</strain>
        <tissue evidence="1">Young leaves</tissue>
    </source>
</reference>
<gene>
    <name evidence="1" type="ORF">L195_g061597</name>
</gene>
<comment type="caution">
    <text evidence="1">The sequence shown here is derived from an EMBL/GenBank/DDBJ whole genome shotgun (WGS) entry which is preliminary data.</text>
</comment>
<dbReference type="EMBL" id="ASHM01154843">
    <property type="protein sequence ID" value="PNX63381.1"/>
    <property type="molecule type" value="Genomic_DNA"/>
</dbReference>
<dbReference type="AlphaFoldDB" id="A0A2K3KAQ5"/>
<feature type="non-terminal residue" evidence="1">
    <location>
        <position position="35"/>
    </location>
</feature>
<reference evidence="1 2" key="2">
    <citation type="journal article" date="2017" name="Front. Plant Sci.">
        <title>Gene Classification and Mining of Molecular Markers Useful in Red Clover (Trifolium pratense) Breeding.</title>
        <authorList>
            <person name="Istvanek J."/>
            <person name="Dluhosova J."/>
            <person name="Dluhos P."/>
            <person name="Patkova L."/>
            <person name="Nedelnik J."/>
            <person name="Repkova J."/>
        </authorList>
    </citation>
    <scope>NUCLEOTIDE SEQUENCE [LARGE SCALE GENOMIC DNA]</scope>
    <source>
        <strain evidence="2">cv. Tatra</strain>
        <tissue evidence="1">Young leaves</tissue>
    </source>
</reference>